<sequence>MALRIVKKQRANLTVCLKCRYVLKVRHIKKFRAEREENMQINSFSDVDVALKRLCEVSVGIEKINGEVTLECNRIKEARKSEVERLESEKSYIEQQITLFCEDNKAEFAEKRSKEFTFGEIGYRISKSVRVPTVKAKLESLLNSIKAFGLGKECIIYEEKPNKEALAELKDEDLVKLGLKRVVKDNFRIVPKIESLEVGK</sequence>
<dbReference type="GO" id="GO:0003690">
    <property type="term" value="F:double-stranded DNA binding"/>
    <property type="evidence" value="ECO:0007669"/>
    <property type="project" value="InterPro"/>
</dbReference>
<proteinExistence type="predicted"/>
<dbReference type="PATRIC" id="fig|1242966.3.peg.560"/>
<reference evidence="1 2" key="1">
    <citation type="journal article" date="2013" name="BMC Genomics">
        <title>Comparative genomics of Campylobacter concisus isolates reveals genetic diversity and provides insights into disease association.</title>
        <authorList>
            <person name="Deshpande N.P."/>
            <person name="Kaakoush N.O."/>
            <person name="Wilkins M.R."/>
            <person name="Mitchell H.M."/>
        </authorList>
    </citation>
    <scope>NUCLEOTIDE SEQUENCE [LARGE SCALE GENOMIC DNA]</scope>
    <source>
        <strain evidence="1 2">UNSW3</strain>
    </source>
</reference>
<dbReference type="InterPro" id="IPR009951">
    <property type="entry name" value="Host-nuc_inhib_Gam"/>
</dbReference>
<evidence type="ECO:0000313" key="1">
    <source>
        <dbReference type="EMBL" id="ERJ23490.1"/>
    </source>
</evidence>
<dbReference type="AlphaFoldDB" id="U2F0Q8"/>
<evidence type="ECO:0000313" key="2">
    <source>
        <dbReference type="Proteomes" id="UP000016636"/>
    </source>
</evidence>
<dbReference type="EMBL" id="ANNE01000003">
    <property type="protein sequence ID" value="ERJ23490.1"/>
    <property type="molecule type" value="Genomic_DNA"/>
</dbReference>
<dbReference type="Pfam" id="PF07352">
    <property type="entry name" value="Phage_Mu_Gam"/>
    <property type="match status" value="1"/>
</dbReference>
<gene>
    <name evidence="1" type="ORF">UNSW3_865</name>
</gene>
<name>U2F0Q8_9BACT</name>
<organism evidence="1 2">
    <name type="scientific">Campylobacter concisus UNSW3</name>
    <dbReference type="NCBI Taxonomy" id="1242966"/>
    <lineage>
        <taxon>Bacteria</taxon>
        <taxon>Pseudomonadati</taxon>
        <taxon>Campylobacterota</taxon>
        <taxon>Epsilonproteobacteria</taxon>
        <taxon>Campylobacterales</taxon>
        <taxon>Campylobacteraceae</taxon>
        <taxon>Campylobacter</taxon>
    </lineage>
</organism>
<dbReference type="GO" id="GO:0042262">
    <property type="term" value="P:DNA protection"/>
    <property type="evidence" value="ECO:0007669"/>
    <property type="project" value="InterPro"/>
</dbReference>
<dbReference type="Gene3D" id="1.20.5.170">
    <property type="match status" value="1"/>
</dbReference>
<dbReference type="Proteomes" id="UP000016636">
    <property type="component" value="Unassembled WGS sequence"/>
</dbReference>
<protein>
    <submittedName>
        <fullName evidence="1">Host-nuclease inhibitor protein Gam, putative</fullName>
    </submittedName>
</protein>
<accession>U2F0Q8</accession>
<comment type="caution">
    <text evidence="1">The sequence shown here is derived from an EMBL/GenBank/DDBJ whole genome shotgun (WGS) entry which is preliminary data.</text>
</comment>
<dbReference type="SUPFAM" id="SSF161266">
    <property type="entry name" value="Gam-like"/>
    <property type="match status" value="1"/>
</dbReference>